<feature type="domain" description="DUF8040" evidence="9">
    <location>
        <begin position="95"/>
        <end position="176"/>
    </location>
</feature>
<dbReference type="Proteomes" id="UP000316079">
    <property type="component" value="Unassembled WGS sequence"/>
</dbReference>
<keyword evidence="4" id="KW-0540">Nuclease</keyword>
<organism evidence="10 11">
    <name type="scientific">Danionella cerebrum</name>
    <dbReference type="NCBI Taxonomy" id="2873325"/>
    <lineage>
        <taxon>Eukaryota</taxon>
        <taxon>Metazoa</taxon>
        <taxon>Chordata</taxon>
        <taxon>Craniata</taxon>
        <taxon>Vertebrata</taxon>
        <taxon>Euteleostomi</taxon>
        <taxon>Actinopterygii</taxon>
        <taxon>Neopterygii</taxon>
        <taxon>Teleostei</taxon>
        <taxon>Ostariophysi</taxon>
        <taxon>Cypriniformes</taxon>
        <taxon>Danionidae</taxon>
        <taxon>Danioninae</taxon>
        <taxon>Danionella</taxon>
    </lineage>
</organism>
<evidence type="ECO:0000256" key="7">
    <source>
        <dbReference type="ARBA" id="ARBA00023242"/>
    </source>
</evidence>
<feature type="domain" description="DDE Tnp4" evidence="8">
    <location>
        <begin position="214"/>
        <end position="374"/>
    </location>
</feature>
<evidence type="ECO:0000256" key="1">
    <source>
        <dbReference type="ARBA" id="ARBA00001968"/>
    </source>
</evidence>
<proteinExistence type="inferred from homology"/>
<comment type="subcellular location">
    <subcellularLocation>
        <location evidence="2">Nucleus</location>
    </subcellularLocation>
</comment>
<dbReference type="OrthoDB" id="8848457at2759"/>
<dbReference type="GO" id="GO:0005634">
    <property type="term" value="C:nucleus"/>
    <property type="evidence" value="ECO:0007669"/>
    <property type="project" value="UniProtKB-SubCell"/>
</dbReference>
<reference evidence="10 11" key="1">
    <citation type="journal article" date="2019" name="Sci. Data">
        <title>Hybrid genome assembly and annotation of Danionella translucida.</title>
        <authorList>
            <person name="Kadobianskyi M."/>
            <person name="Schulze L."/>
            <person name="Schuelke M."/>
            <person name="Judkewitz B."/>
        </authorList>
    </citation>
    <scope>NUCLEOTIDE SEQUENCE [LARGE SCALE GENOMIC DNA]</scope>
    <source>
        <strain evidence="10 11">Bolton</strain>
    </source>
</reference>
<evidence type="ECO:0000313" key="10">
    <source>
        <dbReference type="EMBL" id="TRZ00669.1"/>
    </source>
</evidence>
<evidence type="ECO:0000259" key="8">
    <source>
        <dbReference type="Pfam" id="PF13359"/>
    </source>
</evidence>
<dbReference type="AlphaFoldDB" id="A0A553REQ3"/>
<dbReference type="InterPro" id="IPR027806">
    <property type="entry name" value="HARBI1_dom"/>
</dbReference>
<evidence type="ECO:0000256" key="2">
    <source>
        <dbReference type="ARBA" id="ARBA00004123"/>
    </source>
</evidence>
<evidence type="ECO:0000256" key="4">
    <source>
        <dbReference type="ARBA" id="ARBA00022722"/>
    </source>
</evidence>
<keyword evidence="11" id="KW-1185">Reference proteome</keyword>
<dbReference type="InterPro" id="IPR058353">
    <property type="entry name" value="DUF8040"/>
</dbReference>
<comment type="similarity">
    <text evidence="3">Belongs to the HARBI1 family.</text>
</comment>
<sequence>MAEDATRRTLMFALSYVLLKRRRDVNNANALRSREIQRRVAHRQHFRQRHQRMMMMLLTQCSRSSSELCPRPPRIWSCIESTDWWERVAMREFQPSDWLEKFRMSRETFFYLCEELRPRLSRQDTRLRPALRLEKRVAVALWRLASNVEYRTISTLFGIGRSTVCKCVREVCQAIVLILRPLLLPWPSPEMQTRLAQLSLSHWRVPHCLGALGSLHVPILAPPRGSQHHRNSRGWLSVAAQAVVDAEGRFWEVWAGFPGGYGHSAILQSSRLWQAGEGGALQCQPAAKLLERALPSRLILGDGGCPLRPWLLRPYSPSVSLEQRAFDQRAQWAVGTAERAMLRLRARWQCLLKRNDCRLDLLPSMILACCLLHNLCEVRGDGFQPCWQHTVSLEESPQPLDQAPASEDHPGGEEVRALLAEYLLQVEEEEEL</sequence>
<evidence type="ECO:0000256" key="5">
    <source>
        <dbReference type="ARBA" id="ARBA00022723"/>
    </source>
</evidence>
<dbReference type="Pfam" id="PF13359">
    <property type="entry name" value="DDE_Tnp_4"/>
    <property type="match status" value="1"/>
</dbReference>
<gene>
    <name evidence="10" type="ORF">DNTS_012304</name>
</gene>
<evidence type="ECO:0000256" key="6">
    <source>
        <dbReference type="ARBA" id="ARBA00022801"/>
    </source>
</evidence>
<dbReference type="GO" id="GO:0004518">
    <property type="term" value="F:nuclease activity"/>
    <property type="evidence" value="ECO:0007669"/>
    <property type="project" value="UniProtKB-KW"/>
</dbReference>
<keyword evidence="6" id="KW-0378">Hydrolase</keyword>
<comment type="cofactor">
    <cofactor evidence="1">
        <name>a divalent metal cation</name>
        <dbReference type="ChEBI" id="CHEBI:60240"/>
    </cofactor>
</comment>
<dbReference type="EMBL" id="SRMA01024300">
    <property type="protein sequence ID" value="TRZ00669.1"/>
    <property type="molecule type" value="Genomic_DNA"/>
</dbReference>
<evidence type="ECO:0000256" key="3">
    <source>
        <dbReference type="ARBA" id="ARBA00006958"/>
    </source>
</evidence>
<protein>
    <submittedName>
        <fullName evidence="10">Uncharacterized protein</fullName>
    </submittedName>
</protein>
<dbReference type="PANTHER" id="PTHR22930">
    <property type="match status" value="1"/>
</dbReference>
<dbReference type="Pfam" id="PF26138">
    <property type="entry name" value="DUF8040"/>
    <property type="match status" value="1"/>
</dbReference>
<dbReference type="GO" id="GO:0016787">
    <property type="term" value="F:hydrolase activity"/>
    <property type="evidence" value="ECO:0007669"/>
    <property type="project" value="UniProtKB-KW"/>
</dbReference>
<name>A0A553REQ3_9TELE</name>
<accession>A0A553REQ3</accession>
<dbReference type="InterPro" id="IPR045249">
    <property type="entry name" value="HARBI1-like"/>
</dbReference>
<dbReference type="GO" id="GO:0046872">
    <property type="term" value="F:metal ion binding"/>
    <property type="evidence" value="ECO:0007669"/>
    <property type="project" value="UniProtKB-KW"/>
</dbReference>
<comment type="caution">
    <text evidence="10">The sequence shown here is derived from an EMBL/GenBank/DDBJ whole genome shotgun (WGS) entry which is preliminary data.</text>
</comment>
<evidence type="ECO:0000259" key="9">
    <source>
        <dbReference type="Pfam" id="PF26138"/>
    </source>
</evidence>
<keyword evidence="5" id="KW-0479">Metal-binding</keyword>
<keyword evidence="7" id="KW-0539">Nucleus</keyword>
<dbReference type="PANTHER" id="PTHR22930:SF236">
    <property type="entry name" value="PROTEIN ALP1-LIKE-RELATED"/>
    <property type="match status" value="1"/>
</dbReference>
<evidence type="ECO:0000313" key="11">
    <source>
        <dbReference type="Proteomes" id="UP000316079"/>
    </source>
</evidence>